<accession>W4QL62</accession>
<organism evidence="2 3">
    <name type="scientific">Halalkalibacter hemicellulosilyticusJCM 9152</name>
    <dbReference type="NCBI Taxonomy" id="1236971"/>
    <lineage>
        <taxon>Bacteria</taxon>
        <taxon>Bacillati</taxon>
        <taxon>Bacillota</taxon>
        <taxon>Bacilli</taxon>
        <taxon>Bacillales</taxon>
        <taxon>Bacillaceae</taxon>
        <taxon>Halalkalibacter</taxon>
    </lineage>
</organism>
<reference evidence="2" key="1">
    <citation type="journal article" date="2014" name="Genome Announc.">
        <title>Draft Genome Sequences of Three Alkaliphilic Bacillus Strains, Bacillus wakoensis JCM 9140T, Bacillus akibai JCM 9157T, and Bacillus hemicellulosilyticus JCM 9152T.</title>
        <authorList>
            <person name="Yuki M."/>
            <person name="Oshima K."/>
            <person name="Suda W."/>
            <person name="Oshida Y."/>
            <person name="Kitamura K."/>
            <person name="Iida T."/>
            <person name="Hattori M."/>
            <person name="Ohkuma M."/>
        </authorList>
    </citation>
    <scope>NUCLEOTIDE SEQUENCE [LARGE SCALE GENOMIC DNA]</scope>
    <source>
        <strain evidence="2">JCM 9152</strain>
    </source>
</reference>
<dbReference type="AlphaFoldDB" id="W4QL62"/>
<keyword evidence="3" id="KW-1185">Reference proteome</keyword>
<sequence length="54" mass="5888">MNFPKEESHHLHKKNRGSGIFLLALCGAVTTGSSFYESGVLSEKRVTSEANALH</sequence>
<keyword evidence="1" id="KW-1133">Transmembrane helix</keyword>
<dbReference type="STRING" id="1236971.JCM9152_4408"/>
<evidence type="ECO:0000313" key="3">
    <source>
        <dbReference type="Proteomes" id="UP000018895"/>
    </source>
</evidence>
<dbReference type="Proteomes" id="UP000018895">
    <property type="component" value="Unassembled WGS sequence"/>
</dbReference>
<protein>
    <submittedName>
        <fullName evidence="2">Uncharacterized protein</fullName>
    </submittedName>
</protein>
<feature type="transmembrane region" description="Helical" evidence="1">
    <location>
        <begin position="20"/>
        <end position="36"/>
    </location>
</feature>
<evidence type="ECO:0000313" key="2">
    <source>
        <dbReference type="EMBL" id="GAE32826.1"/>
    </source>
</evidence>
<name>W4QL62_9BACI</name>
<keyword evidence="1" id="KW-0472">Membrane</keyword>
<dbReference type="EMBL" id="BAUU01000055">
    <property type="protein sequence ID" value="GAE32826.1"/>
    <property type="molecule type" value="Genomic_DNA"/>
</dbReference>
<proteinExistence type="predicted"/>
<comment type="caution">
    <text evidence="2">The sequence shown here is derived from an EMBL/GenBank/DDBJ whole genome shotgun (WGS) entry which is preliminary data.</text>
</comment>
<keyword evidence="1" id="KW-0812">Transmembrane</keyword>
<gene>
    <name evidence="2" type="ORF">JCM9152_4408</name>
</gene>
<evidence type="ECO:0000256" key="1">
    <source>
        <dbReference type="SAM" id="Phobius"/>
    </source>
</evidence>